<dbReference type="EMBL" id="VKKY01000002">
    <property type="protein sequence ID" value="KAA3438848.1"/>
    <property type="molecule type" value="Genomic_DNA"/>
</dbReference>
<reference evidence="2 3" key="1">
    <citation type="submission" date="2019-07" db="EMBL/GenBank/DDBJ databases">
        <title>Rufibacter sp. nov., isolated from lake sediment.</title>
        <authorList>
            <person name="Qu J.-H."/>
        </authorList>
    </citation>
    <scope>NUCLEOTIDE SEQUENCE [LARGE SCALE GENOMIC DNA]</scope>
    <source>
        <strain evidence="2 3">NBS58-1</strain>
    </source>
</reference>
<gene>
    <name evidence="2" type="ORF">FOA19_11015</name>
</gene>
<proteinExistence type="predicted"/>
<dbReference type="Proteomes" id="UP000324133">
    <property type="component" value="Unassembled WGS sequence"/>
</dbReference>
<organism evidence="2 3">
    <name type="scientific">Rufibacter hautae</name>
    <dbReference type="NCBI Taxonomy" id="2595005"/>
    <lineage>
        <taxon>Bacteria</taxon>
        <taxon>Pseudomonadati</taxon>
        <taxon>Bacteroidota</taxon>
        <taxon>Cytophagia</taxon>
        <taxon>Cytophagales</taxon>
        <taxon>Hymenobacteraceae</taxon>
        <taxon>Rufibacter</taxon>
    </lineage>
</organism>
<evidence type="ECO:0000313" key="2">
    <source>
        <dbReference type="EMBL" id="KAA3438848.1"/>
    </source>
</evidence>
<sequence length="123" mass="13791">MFNDDDKDKDKSQTANNVNDEYHQRNAPGNHPDPTAKRNINVYGDTERNDQKDKLENLHIGGNEVTGYGANDHDDKEAISQGPGFEFEGSYDAMDGSANGLRMHDQPLDSKDTESDETDYNRV</sequence>
<evidence type="ECO:0000256" key="1">
    <source>
        <dbReference type="SAM" id="MobiDB-lite"/>
    </source>
</evidence>
<comment type="caution">
    <text evidence="2">The sequence shown here is derived from an EMBL/GenBank/DDBJ whole genome shotgun (WGS) entry which is preliminary data.</text>
</comment>
<feature type="compositionally biased region" description="Basic and acidic residues" evidence="1">
    <location>
        <begin position="45"/>
        <end position="57"/>
    </location>
</feature>
<feature type="compositionally biased region" description="Basic and acidic residues" evidence="1">
    <location>
        <begin position="102"/>
        <end position="123"/>
    </location>
</feature>
<protein>
    <submittedName>
        <fullName evidence="2">Uncharacterized protein</fullName>
    </submittedName>
</protein>
<name>A0A5B6TFE3_9BACT</name>
<feature type="region of interest" description="Disordered" evidence="1">
    <location>
        <begin position="1"/>
        <end position="123"/>
    </location>
</feature>
<evidence type="ECO:0000313" key="3">
    <source>
        <dbReference type="Proteomes" id="UP000324133"/>
    </source>
</evidence>
<keyword evidence="3" id="KW-1185">Reference proteome</keyword>
<accession>A0A5B6TFE3</accession>
<feature type="compositionally biased region" description="Basic and acidic residues" evidence="1">
    <location>
        <begin position="1"/>
        <end position="12"/>
    </location>
</feature>
<dbReference type="AlphaFoldDB" id="A0A5B6TFE3"/>
<dbReference type="OrthoDB" id="882412at2"/>